<dbReference type="EMBL" id="BAABME010004764">
    <property type="protein sequence ID" value="GAA0163482.1"/>
    <property type="molecule type" value="Genomic_DNA"/>
</dbReference>
<dbReference type="Proteomes" id="UP001454036">
    <property type="component" value="Unassembled WGS sequence"/>
</dbReference>
<reference evidence="2 3" key="1">
    <citation type="submission" date="2024-01" db="EMBL/GenBank/DDBJ databases">
        <title>The complete chloroplast genome sequence of Lithospermum erythrorhizon: insights into the phylogenetic relationship among Boraginaceae species and the maternal lineages of purple gromwells.</title>
        <authorList>
            <person name="Okada T."/>
            <person name="Watanabe K."/>
        </authorList>
    </citation>
    <scope>NUCLEOTIDE SEQUENCE [LARGE SCALE GENOMIC DNA]</scope>
</reference>
<evidence type="ECO:0000313" key="2">
    <source>
        <dbReference type="EMBL" id="GAA0163482.1"/>
    </source>
</evidence>
<organism evidence="2 3">
    <name type="scientific">Lithospermum erythrorhizon</name>
    <name type="common">Purple gromwell</name>
    <name type="synonym">Lithospermum officinale var. erythrorhizon</name>
    <dbReference type="NCBI Taxonomy" id="34254"/>
    <lineage>
        <taxon>Eukaryota</taxon>
        <taxon>Viridiplantae</taxon>
        <taxon>Streptophyta</taxon>
        <taxon>Embryophyta</taxon>
        <taxon>Tracheophyta</taxon>
        <taxon>Spermatophyta</taxon>
        <taxon>Magnoliopsida</taxon>
        <taxon>eudicotyledons</taxon>
        <taxon>Gunneridae</taxon>
        <taxon>Pentapetalae</taxon>
        <taxon>asterids</taxon>
        <taxon>lamiids</taxon>
        <taxon>Boraginales</taxon>
        <taxon>Boraginaceae</taxon>
        <taxon>Boraginoideae</taxon>
        <taxon>Lithospermeae</taxon>
        <taxon>Lithospermum</taxon>
    </lineage>
</organism>
<evidence type="ECO:0000313" key="3">
    <source>
        <dbReference type="Proteomes" id="UP001454036"/>
    </source>
</evidence>
<keyword evidence="3" id="KW-1185">Reference proteome</keyword>
<comment type="caution">
    <text evidence="2">The sequence shown here is derived from an EMBL/GenBank/DDBJ whole genome shotgun (WGS) entry which is preliminary data.</text>
</comment>
<dbReference type="AlphaFoldDB" id="A0AAV3QMZ3"/>
<accession>A0AAV3QMZ3</accession>
<sequence>MAGGGILRDTPSPLSIREPSTVRVIDATTLNQEVNDDVFRDIDECPANPIALVSMDVDQELPAGSSTRVVEPPSTEGIVSQSAGEQGEDSDDLPSYIANSLPVLFTNSQLWDIKEYFSIPDDVGVRVPVEGESIMAPIVNERDTKGAFCFGWTPLFLDAFSFGMQLPFSMFLNDLFEHINKVPGQVHPIGSVDKRTS</sequence>
<proteinExistence type="predicted"/>
<feature type="region of interest" description="Disordered" evidence="1">
    <location>
        <begin position="62"/>
        <end position="91"/>
    </location>
</feature>
<gene>
    <name evidence="2" type="ORF">LIER_19335</name>
</gene>
<name>A0AAV3QMZ3_LITER</name>
<evidence type="ECO:0000256" key="1">
    <source>
        <dbReference type="SAM" id="MobiDB-lite"/>
    </source>
</evidence>
<protein>
    <submittedName>
        <fullName evidence="2">Uncharacterized protein</fullName>
    </submittedName>
</protein>